<gene>
    <name evidence="1" type="ORF">ECPE_LOCUS17109</name>
</gene>
<reference evidence="3" key="1">
    <citation type="submission" date="2016-06" db="UniProtKB">
        <authorList>
            <consortium name="WormBaseParasite"/>
        </authorList>
    </citation>
    <scope>IDENTIFICATION</scope>
</reference>
<proteinExistence type="predicted"/>
<organism evidence="3">
    <name type="scientific">Echinostoma caproni</name>
    <dbReference type="NCBI Taxonomy" id="27848"/>
    <lineage>
        <taxon>Eukaryota</taxon>
        <taxon>Metazoa</taxon>
        <taxon>Spiralia</taxon>
        <taxon>Lophotrochozoa</taxon>
        <taxon>Platyhelminthes</taxon>
        <taxon>Trematoda</taxon>
        <taxon>Digenea</taxon>
        <taxon>Plagiorchiida</taxon>
        <taxon>Echinostomata</taxon>
        <taxon>Echinostomatoidea</taxon>
        <taxon>Echinostomatidae</taxon>
        <taxon>Echinostoma</taxon>
    </lineage>
</organism>
<dbReference type="PANTHER" id="PTHR12039:SF0">
    <property type="entry name" value="NICOTINAMIDE-NUCLEOTIDE ADENYLYLTRANSFERASE"/>
    <property type="match status" value="1"/>
</dbReference>
<protein>
    <submittedName>
        <fullName evidence="3">CTP_transf_like domain-containing protein</fullName>
    </submittedName>
</protein>
<name>A0A183BD24_9TREM</name>
<dbReference type="InterPro" id="IPR051182">
    <property type="entry name" value="Euk_NMN_adenylyltrnsfrase"/>
</dbReference>
<dbReference type="InterPro" id="IPR014729">
    <property type="entry name" value="Rossmann-like_a/b/a_fold"/>
</dbReference>
<keyword evidence="2" id="KW-1185">Reference proteome</keyword>
<dbReference type="PANTHER" id="PTHR12039">
    <property type="entry name" value="NICOTINAMIDE MONONUCLEOTIDE ADENYLYLTRANSFERASE"/>
    <property type="match status" value="1"/>
</dbReference>
<dbReference type="EMBL" id="UZAN01067536">
    <property type="protein sequence ID" value="VDP94393.1"/>
    <property type="molecule type" value="Genomic_DNA"/>
</dbReference>
<dbReference type="OrthoDB" id="422187at2759"/>
<dbReference type="GO" id="GO:0000309">
    <property type="term" value="F:nicotinamide-nucleotide adenylyltransferase activity"/>
    <property type="evidence" value="ECO:0007669"/>
    <property type="project" value="TreeGrafter"/>
</dbReference>
<dbReference type="AlphaFoldDB" id="A0A183BD24"/>
<dbReference type="Proteomes" id="UP000272942">
    <property type="component" value="Unassembled WGS sequence"/>
</dbReference>
<sequence>MHYHHLFSELARDKLERTWSISKPYCNFSQDISTHCKKTQSDVCSKCEADDVIPRRQVVIGGVFSPVSDTYGKPGLAPAHVRVELVRTACVTSSDWLRVYPWESQQPQWTRTRAVVDQLQCVLDNVYDRVAKGNHLTEIVNHGGMSHHYVSRCSEHVRLIAGLVFRSDGFFLDTLLV</sequence>
<dbReference type="GO" id="GO:0009435">
    <property type="term" value="P:NAD+ biosynthetic process"/>
    <property type="evidence" value="ECO:0007669"/>
    <property type="project" value="TreeGrafter"/>
</dbReference>
<evidence type="ECO:0000313" key="3">
    <source>
        <dbReference type="WBParaSite" id="ECPE_0001715301-mRNA-1"/>
    </source>
</evidence>
<dbReference type="SUPFAM" id="SSF52374">
    <property type="entry name" value="Nucleotidylyl transferase"/>
    <property type="match status" value="1"/>
</dbReference>
<reference evidence="1 2" key="2">
    <citation type="submission" date="2018-11" db="EMBL/GenBank/DDBJ databases">
        <authorList>
            <consortium name="Pathogen Informatics"/>
        </authorList>
    </citation>
    <scope>NUCLEOTIDE SEQUENCE [LARGE SCALE GENOMIC DNA]</scope>
    <source>
        <strain evidence="1 2">Egypt</strain>
    </source>
</reference>
<dbReference type="GO" id="GO:0004515">
    <property type="term" value="F:nicotinate-nucleotide adenylyltransferase activity"/>
    <property type="evidence" value="ECO:0007669"/>
    <property type="project" value="TreeGrafter"/>
</dbReference>
<accession>A0A183BD24</accession>
<evidence type="ECO:0000313" key="1">
    <source>
        <dbReference type="EMBL" id="VDP94393.1"/>
    </source>
</evidence>
<dbReference type="WBParaSite" id="ECPE_0001715301-mRNA-1">
    <property type="protein sequence ID" value="ECPE_0001715301-mRNA-1"/>
    <property type="gene ID" value="ECPE_0001715301"/>
</dbReference>
<dbReference type="Gene3D" id="3.40.50.620">
    <property type="entry name" value="HUPs"/>
    <property type="match status" value="1"/>
</dbReference>
<evidence type="ECO:0000313" key="2">
    <source>
        <dbReference type="Proteomes" id="UP000272942"/>
    </source>
</evidence>